<dbReference type="GO" id="GO:0051912">
    <property type="term" value="F:CoB--CoM heterodisulfide reductase activity"/>
    <property type="evidence" value="ECO:0007669"/>
    <property type="project" value="UniProtKB-EC"/>
</dbReference>
<dbReference type="Gene3D" id="3.40.50.11810">
    <property type="match status" value="1"/>
</dbReference>
<evidence type="ECO:0000259" key="2">
    <source>
        <dbReference type="Pfam" id="PF02754"/>
    </source>
</evidence>
<organism evidence="3 4">
    <name type="scientific">Candidatus Electrothrix aarhusensis</name>
    <dbReference type="NCBI Taxonomy" id="1859131"/>
    <lineage>
        <taxon>Bacteria</taxon>
        <taxon>Pseudomonadati</taxon>
        <taxon>Thermodesulfobacteriota</taxon>
        <taxon>Desulfobulbia</taxon>
        <taxon>Desulfobulbales</taxon>
        <taxon>Desulfobulbaceae</taxon>
        <taxon>Candidatus Electrothrix</taxon>
    </lineage>
</organism>
<evidence type="ECO:0000313" key="4">
    <source>
        <dbReference type="Proteomes" id="UP000287853"/>
    </source>
</evidence>
<evidence type="ECO:0000256" key="1">
    <source>
        <dbReference type="ARBA" id="ARBA00023002"/>
    </source>
</evidence>
<gene>
    <name evidence="3" type="ORF">H206_03465</name>
</gene>
<keyword evidence="1 3" id="KW-0560">Oxidoreductase</keyword>
<dbReference type="EMBL" id="MTKO01000119">
    <property type="protein sequence ID" value="RWX43504.1"/>
    <property type="molecule type" value="Genomic_DNA"/>
</dbReference>
<dbReference type="Proteomes" id="UP000287853">
    <property type="component" value="Unassembled WGS sequence"/>
</dbReference>
<dbReference type="InterPro" id="IPR051278">
    <property type="entry name" value="HdrB/HdrD_reductase"/>
</dbReference>
<dbReference type="AlphaFoldDB" id="A0A444IRN5"/>
<evidence type="ECO:0000313" key="3">
    <source>
        <dbReference type="EMBL" id="RWX43504.1"/>
    </source>
</evidence>
<proteinExistence type="predicted"/>
<reference evidence="3 4" key="1">
    <citation type="submission" date="2017-01" db="EMBL/GenBank/DDBJ databases">
        <title>The cable genome- insights into the physiology and evolution of filamentous bacteria capable of sulfide oxidation via long distance electron transfer.</title>
        <authorList>
            <person name="Schreiber L."/>
            <person name="Bjerg J.T."/>
            <person name="Boggild A."/>
            <person name="Van De Vossenberg J."/>
            <person name="Meysman F."/>
            <person name="Nielsen L.P."/>
            <person name="Schramm A."/>
            <person name="Kjeldsen K.U."/>
        </authorList>
    </citation>
    <scope>NUCLEOTIDE SEQUENCE [LARGE SCALE GENOMIC DNA]</scope>
    <source>
        <strain evidence="3">MCF</strain>
    </source>
</reference>
<dbReference type="InterPro" id="IPR004017">
    <property type="entry name" value="Cys_rich_dom"/>
</dbReference>
<accession>A0A444IRN5</accession>
<protein>
    <submittedName>
        <fullName evidence="3">Heterodisulfide reductase subunit B</fullName>
        <ecNumber evidence="3">1.8.98.1</ecNumber>
    </submittedName>
</protein>
<keyword evidence="4" id="KW-1185">Reference proteome</keyword>
<name>A0A444IRN5_9BACT</name>
<dbReference type="EC" id="1.8.98.1" evidence="3"/>
<feature type="domain" description="Cysteine-rich" evidence="2">
    <location>
        <begin position="5"/>
        <end position="85"/>
    </location>
</feature>
<feature type="domain" description="Cysteine-rich" evidence="2">
    <location>
        <begin position="151"/>
        <end position="241"/>
    </location>
</feature>
<dbReference type="Gene3D" id="1.20.1050.140">
    <property type="match status" value="1"/>
</dbReference>
<dbReference type="Pfam" id="PF02754">
    <property type="entry name" value="CCG"/>
    <property type="match status" value="2"/>
</dbReference>
<sequence>MDLCFFLGCNMPAIRPDVESAIRLTMPALGVNLVDLSGYVCCPAFGAFPSMDTESQFATSGWNLSLAEEQGHDIMVQCGSCYSSLHMGLEHLHEDEELRARVNDLLKPSGREVQCTTKVRHISDVLYNEVGPEKIAEKIKKKLNGVHGIVQYPCHTLFPSEVVGFEESPRKPVALRRLTEALGATVDAFSLEYQCCGGAGGFAKTSPAEADAFTKTKLDAIINETKAEFIVVSCITCLMYMDGIQEKLNKQAGKEIYNIPVFDYNQLLALCMGFDGHKVAAISKIPRDSILRRF</sequence>
<comment type="caution">
    <text evidence="3">The sequence shown here is derived from an EMBL/GenBank/DDBJ whole genome shotgun (WGS) entry which is preliminary data.</text>
</comment>
<dbReference type="PANTHER" id="PTHR42947">
    <property type="entry name" value="COB--COM HETERODISULFIDE REDUCTASE SUBUNIT B 1"/>
    <property type="match status" value="1"/>
</dbReference>
<dbReference type="PANTHER" id="PTHR42947:SF1">
    <property type="entry name" value="COB--COM HETERODISULFIDE REDUCTASE SUBUNIT B 1"/>
    <property type="match status" value="1"/>
</dbReference>